<protein>
    <submittedName>
        <fullName evidence="2">Nuclease</fullName>
    </submittedName>
</protein>
<dbReference type="PROSITE" id="PS50965">
    <property type="entry name" value="NERD"/>
    <property type="match status" value="1"/>
</dbReference>
<dbReference type="AlphaFoldDB" id="A0A317KTY9"/>
<feature type="domain" description="NERD" evidence="1">
    <location>
        <begin position="37"/>
        <end position="147"/>
    </location>
</feature>
<organism evidence="2 3">
    <name type="scientific">Gracilibacillus dipsosauri</name>
    <dbReference type="NCBI Taxonomy" id="178340"/>
    <lineage>
        <taxon>Bacteria</taxon>
        <taxon>Bacillati</taxon>
        <taxon>Bacillota</taxon>
        <taxon>Bacilli</taxon>
        <taxon>Bacillales</taxon>
        <taxon>Bacillaceae</taxon>
        <taxon>Gracilibacillus</taxon>
    </lineage>
</organism>
<comment type="caution">
    <text evidence="2">The sequence shown here is derived from an EMBL/GenBank/DDBJ whole genome shotgun (WGS) entry which is preliminary data.</text>
</comment>
<reference evidence="2 3" key="1">
    <citation type="submission" date="2018-05" db="EMBL/GenBank/DDBJ databases">
        <title>Genomic analysis of Gracilibacillus dipsosauri DD1 reveals novel features of a salt-tolerant amylase.</title>
        <authorList>
            <person name="Deutch C.E."/>
            <person name="Yang S."/>
        </authorList>
    </citation>
    <scope>NUCLEOTIDE SEQUENCE [LARGE SCALE GENOMIC DNA]</scope>
    <source>
        <strain evidence="2 3">DD1</strain>
    </source>
</reference>
<sequence length="301" mass="35974">MIIKEREEPDELRIFSSLHRRRSLSEKEKKYFKSMQKGYTGEKHFDSLMKQLTCPHYLLNDLRFKHHNHFFQIDAILLLANEIYLFEIKNFEGEFYYDSEKLQMKKQIEVSDPLLQLQKSESLLRQLLQSHHYNIRIQGFVVFVHPEFTLYQAPLNKPIILPTQINQFIRQLNKMTSPLKRQSDNVAQFLKTMHIEKPPITNIPPYTFDQFHKGIPCINCHAFSLSVIGHHCICKNCGTKESIEKAVMRNVKEFKLLFPKEQVRTTMIQEWCDLIISKQRIQRILGKNFHKESDKQWAYYK</sequence>
<dbReference type="Proteomes" id="UP000245624">
    <property type="component" value="Unassembled WGS sequence"/>
</dbReference>
<dbReference type="Pfam" id="PF08378">
    <property type="entry name" value="NERD"/>
    <property type="match status" value="1"/>
</dbReference>
<name>A0A317KTY9_9BACI</name>
<dbReference type="RefSeq" id="WP_109985419.1">
    <property type="nucleotide sequence ID" value="NZ_QGTD01000019.1"/>
</dbReference>
<dbReference type="OrthoDB" id="2164794at2"/>
<gene>
    <name evidence="2" type="ORF">DLJ74_17370</name>
</gene>
<proteinExistence type="predicted"/>
<evidence type="ECO:0000313" key="3">
    <source>
        <dbReference type="Proteomes" id="UP000245624"/>
    </source>
</evidence>
<dbReference type="InterPro" id="IPR011528">
    <property type="entry name" value="NERD"/>
</dbReference>
<accession>A0A317KTY9</accession>
<keyword evidence="3" id="KW-1185">Reference proteome</keyword>
<evidence type="ECO:0000313" key="2">
    <source>
        <dbReference type="EMBL" id="PWU66992.1"/>
    </source>
</evidence>
<dbReference type="EMBL" id="QGTD01000019">
    <property type="protein sequence ID" value="PWU66992.1"/>
    <property type="molecule type" value="Genomic_DNA"/>
</dbReference>
<evidence type="ECO:0000259" key="1">
    <source>
        <dbReference type="PROSITE" id="PS50965"/>
    </source>
</evidence>